<keyword evidence="2 5" id="KW-0812">Transmembrane</keyword>
<feature type="transmembrane region" description="Helical" evidence="5">
    <location>
        <begin position="6"/>
        <end position="28"/>
    </location>
</feature>
<evidence type="ECO:0000256" key="5">
    <source>
        <dbReference type="SAM" id="Phobius"/>
    </source>
</evidence>
<evidence type="ECO:0000256" key="1">
    <source>
        <dbReference type="ARBA" id="ARBA00022475"/>
    </source>
</evidence>
<protein>
    <submittedName>
        <fullName evidence="6">DUF1656 domain-containing protein</fullName>
    </submittedName>
</protein>
<evidence type="ECO:0000313" key="6">
    <source>
        <dbReference type="EMBL" id="HFT93250.1"/>
    </source>
</evidence>
<keyword evidence="3 5" id="KW-1133">Transmembrane helix</keyword>
<comment type="caution">
    <text evidence="6">The sequence shown here is derived from an EMBL/GenBank/DDBJ whole genome shotgun (WGS) entry which is preliminary data.</text>
</comment>
<dbReference type="EMBL" id="DTMM01000091">
    <property type="protein sequence ID" value="HFT93250.1"/>
    <property type="molecule type" value="Genomic_DNA"/>
</dbReference>
<dbReference type="InterPro" id="IPR012451">
    <property type="entry name" value="DUF1656"/>
</dbReference>
<organism evidence="6">
    <name type="scientific">Leptospirillum ferriphilum</name>
    <dbReference type="NCBI Taxonomy" id="178606"/>
    <lineage>
        <taxon>Bacteria</taxon>
        <taxon>Pseudomonadati</taxon>
        <taxon>Nitrospirota</taxon>
        <taxon>Nitrospiria</taxon>
        <taxon>Nitrospirales</taxon>
        <taxon>Nitrospiraceae</taxon>
        <taxon>Leptospirillum</taxon>
    </lineage>
</organism>
<dbReference type="Pfam" id="PF07869">
    <property type="entry name" value="DUF1656"/>
    <property type="match status" value="1"/>
</dbReference>
<feature type="transmembrane region" description="Helical" evidence="5">
    <location>
        <begin position="40"/>
        <end position="62"/>
    </location>
</feature>
<keyword evidence="1" id="KW-1003">Cell membrane</keyword>
<evidence type="ECO:0000256" key="4">
    <source>
        <dbReference type="ARBA" id="ARBA00023136"/>
    </source>
</evidence>
<accession>A0A7C3QRS8</accession>
<keyword evidence="4 5" id="KW-0472">Membrane</keyword>
<reference evidence="6" key="1">
    <citation type="journal article" date="2020" name="mSystems">
        <title>Genome- and Community-Level Interaction Insights into Carbon Utilization and Element Cycling Functions of Hydrothermarchaeota in Hydrothermal Sediment.</title>
        <authorList>
            <person name="Zhou Z."/>
            <person name="Liu Y."/>
            <person name="Xu W."/>
            <person name="Pan J."/>
            <person name="Luo Z.H."/>
            <person name="Li M."/>
        </authorList>
    </citation>
    <scope>NUCLEOTIDE SEQUENCE [LARGE SCALE GENOMIC DNA]</scope>
    <source>
        <strain evidence="6">SpSt-902</strain>
    </source>
</reference>
<evidence type="ECO:0000256" key="3">
    <source>
        <dbReference type="ARBA" id="ARBA00022989"/>
    </source>
</evidence>
<sequence length="68" mass="8369">MKETDFFGVFLSPFLFWSLASFAILWCLRLVLSWTRFYRYVWHRSLFDISLYVVILTLLVFYERSTTR</sequence>
<evidence type="ECO:0000256" key="2">
    <source>
        <dbReference type="ARBA" id="ARBA00022692"/>
    </source>
</evidence>
<dbReference type="AlphaFoldDB" id="A0A7C3QRS8"/>
<proteinExistence type="predicted"/>
<gene>
    <name evidence="6" type="ORF">ENX03_04805</name>
</gene>
<name>A0A7C3QRS8_9BACT</name>